<keyword evidence="3 5" id="KW-1133">Transmembrane helix</keyword>
<accession>A0A176YNE2</accession>
<feature type="transmembrane region" description="Helical" evidence="5">
    <location>
        <begin position="87"/>
        <end position="106"/>
    </location>
</feature>
<dbReference type="InterPro" id="IPR005828">
    <property type="entry name" value="MFS_sugar_transport-like"/>
</dbReference>
<keyword evidence="8" id="KW-1185">Reference proteome</keyword>
<proteinExistence type="predicted"/>
<feature type="transmembrane region" description="Helical" evidence="5">
    <location>
        <begin position="145"/>
        <end position="169"/>
    </location>
</feature>
<reference evidence="7 8" key="1">
    <citation type="submission" date="2016-03" db="EMBL/GenBank/DDBJ databases">
        <title>Draft Genome Sequence of the Strain BR 10245 (Bradyrhizobium sp.) isolated from nodules of Centrolobium paraense.</title>
        <authorList>
            <person name="Simoes-Araujo J.L.Sr."/>
            <person name="Barauna A.C."/>
            <person name="Silva K."/>
            <person name="Zilli J.E."/>
        </authorList>
    </citation>
    <scope>NUCLEOTIDE SEQUENCE [LARGE SCALE GENOMIC DNA]</scope>
    <source>
        <strain evidence="7 8">BR 10245</strain>
    </source>
</reference>
<dbReference type="InterPro" id="IPR020846">
    <property type="entry name" value="MFS_dom"/>
</dbReference>
<evidence type="ECO:0000256" key="3">
    <source>
        <dbReference type="ARBA" id="ARBA00022989"/>
    </source>
</evidence>
<dbReference type="Gene3D" id="1.20.1250.20">
    <property type="entry name" value="MFS general substrate transporter like domains"/>
    <property type="match status" value="1"/>
</dbReference>
<dbReference type="PANTHER" id="PTHR23508:SF10">
    <property type="entry name" value="CARBOXYLIC ACID TRANSPORTER PROTEIN HOMOLOG"/>
    <property type="match status" value="1"/>
</dbReference>
<name>A0A176YNE2_9BRAD</name>
<comment type="caution">
    <text evidence="7">The sequence shown here is derived from an EMBL/GenBank/DDBJ whole genome shotgun (WGS) entry which is preliminary data.</text>
</comment>
<feature type="transmembrane region" description="Helical" evidence="5">
    <location>
        <begin position="399"/>
        <end position="420"/>
    </location>
</feature>
<dbReference type="STRING" id="1505087.AYJ54_17080"/>
<evidence type="ECO:0000313" key="7">
    <source>
        <dbReference type="EMBL" id="OAF07811.1"/>
    </source>
</evidence>
<dbReference type="SUPFAM" id="SSF103473">
    <property type="entry name" value="MFS general substrate transporter"/>
    <property type="match status" value="1"/>
</dbReference>
<dbReference type="RefSeq" id="WP_063702028.1">
    <property type="nucleotide sequence ID" value="NZ_LUUB01000065.1"/>
</dbReference>
<dbReference type="PANTHER" id="PTHR23508">
    <property type="entry name" value="CARBOXYLIC ACID TRANSPORTER PROTEIN HOMOLOG"/>
    <property type="match status" value="1"/>
</dbReference>
<feature type="transmembrane region" description="Helical" evidence="5">
    <location>
        <begin position="234"/>
        <end position="253"/>
    </location>
</feature>
<dbReference type="Proteomes" id="UP000076959">
    <property type="component" value="Unassembled WGS sequence"/>
</dbReference>
<feature type="domain" description="Major facilitator superfamily (MFS) profile" evidence="6">
    <location>
        <begin position="21"/>
        <end position="424"/>
    </location>
</feature>
<sequence length="441" mass="46974">MTDHSPTAEFGTYSTGERAAIIFSCMLGFALDLYDVLIMPFLMSSIQGSLGISLTQVASVTSLTLIGSVIGGALFGWLGDRIGRKQALQLTLGVFAVGSIASAFAWDYASLAVLRFITGVGLGGEWGAGMVLFNEAWNKDRRGLGSAFIQGSAVIASAGASIVGVWATTSFTPEWGWRVALLTGGSPIVLMIFIRFFMPESKAWLQFDRARKSGLVERKAKTANTLLLMFQGRLLPVSIMCLAWMMAYMFAYYGIVVFMPTLMQKSLGAPPDVVRNISVIASVVGGCSYLTMGVLNDAFGRRFGALLPGLSWGVMACALYVFAHGRFGGHLLGFPMFWTYIAFVIGNSALGVVGTWLSEIYPIEVRSTAVSFIYMAGRGVGSLAPIVVPLAAASFGGELAMGMLIVVPAIILFLAMTLSLPETRGRELAAVDDAHRAGHAA</sequence>
<dbReference type="InterPro" id="IPR036259">
    <property type="entry name" value="MFS_trans_sf"/>
</dbReference>
<comment type="subcellular location">
    <subcellularLocation>
        <location evidence="1">Membrane</location>
        <topology evidence="1">Multi-pass membrane protein</topology>
    </subcellularLocation>
</comment>
<organism evidence="7 8">
    <name type="scientific">Bradyrhizobium centrolobii</name>
    <dbReference type="NCBI Taxonomy" id="1505087"/>
    <lineage>
        <taxon>Bacteria</taxon>
        <taxon>Pseudomonadati</taxon>
        <taxon>Pseudomonadota</taxon>
        <taxon>Alphaproteobacteria</taxon>
        <taxon>Hyphomicrobiales</taxon>
        <taxon>Nitrobacteraceae</taxon>
        <taxon>Bradyrhizobium</taxon>
    </lineage>
</organism>
<evidence type="ECO:0000256" key="4">
    <source>
        <dbReference type="ARBA" id="ARBA00023136"/>
    </source>
</evidence>
<keyword evidence="4 5" id="KW-0472">Membrane</keyword>
<feature type="transmembrane region" description="Helical" evidence="5">
    <location>
        <begin position="175"/>
        <end position="197"/>
    </location>
</feature>
<dbReference type="EMBL" id="LUUB01000065">
    <property type="protein sequence ID" value="OAF07811.1"/>
    <property type="molecule type" value="Genomic_DNA"/>
</dbReference>
<feature type="transmembrane region" description="Helical" evidence="5">
    <location>
        <begin position="369"/>
        <end position="393"/>
    </location>
</feature>
<dbReference type="PROSITE" id="PS00217">
    <property type="entry name" value="SUGAR_TRANSPORT_2"/>
    <property type="match status" value="1"/>
</dbReference>
<dbReference type="AlphaFoldDB" id="A0A176YNE2"/>
<dbReference type="GO" id="GO:0046943">
    <property type="term" value="F:carboxylic acid transmembrane transporter activity"/>
    <property type="evidence" value="ECO:0007669"/>
    <property type="project" value="TreeGrafter"/>
</dbReference>
<feature type="transmembrane region" description="Helical" evidence="5">
    <location>
        <begin position="273"/>
        <end position="291"/>
    </location>
</feature>
<dbReference type="GO" id="GO:0005886">
    <property type="term" value="C:plasma membrane"/>
    <property type="evidence" value="ECO:0007669"/>
    <property type="project" value="TreeGrafter"/>
</dbReference>
<keyword evidence="2 5" id="KW-0812">Transmembrane</keyword>
<dbReference type="Pfam" id="PF00083">
    <property type="entry name" value="Sugar_tr"/>
    <property type="match status" value="1"/>
</dbReference>
<feature type="transmembrane region" description="Helical" evidence="5">
    <location>
        <begin position="303"/>
        <end position="323"/>
    </location>
</feature>
<feature type="transmembrane region" description="Helical" evidence="5">
    <location>
        <begin position="335"/>
        <end position="357"/>
    </location>
</feature>
<evidence type="ECO:0000259" key="6">
    <source>
        <dbReference type="PROSITE" id="PS50850"/>
    </source>
</evidence>
<feature type="transmembrane region" description="Helical" evidence="5">
    <location>
        <begin position="112"/>
        <end position="133"/>
    </location>
</feature>
<protein>
    <submittedName>
        <fullName evidence="7">MFS transporter</fullName>
    </submittedName>
</protein>
<feature type="transmembrane region" description="Helical" evidence="5">
    <location>
        <begin position="54"/>
        <end position="75"/>
    </location>
</feature>
<evidence type="ECO:0000256" key="2">
    <source>
        <dbReference type="ARBA" id="ARBA00022692"/>
    </source>
</evidence>
<dbReference type="InterPro" id="IPR005829">
    <property type="entry name" value="Sugar_transporter_CS"/>
</dbReference>
<feature type="transmembrane region" description="Helical" evidence="5">
    <location>
        <begin position="20"/>
        <end position="42"/>
    </location>
</feature>
<evidence type="ECO:0000313" key="8">
    <source>
        <dbReference type="Proteomes" id="UP000076959"/>
    </source>
</evidence>
<evidence type="ECO:0000256" key="5">
    <source>
        <dbReference type="SAM" id="Phobius"/>
    </source>
</evidence>
<gene>
    <name evidence="7" type="ORF">AYJ54_17080</name>
</gene>
<dbReference type="OrthoDB" id="9784658at2"/>
<dbReference type="PROSITE" id="PS50850">
    <property type="entry name" value="MFS"/>
    <property type="match status" value="1"/>
</dbReference>
<evidence type="ECO:0000256" key="1">
    <source>
        <dbReference type="ARBA" id="ARBA00004141"/>
    </source>
</evidence>